<dbReference type="PROSITE" id="PS51375">
    <property type="entry name" value="PPR"/>
    <property type="match status" value="5"/>
</dbReference>
<dbReference type="Proteomes" id="UP000283530">
    <property type="component" value="Unassembled WGS sequence"/>
</dbReference>
<evidence type="ECO:0000256" key="3">
    <source>
        <dbReference type="PROSITE-ProRule" id="PRU00708"/>
    </source>
</evidence>
<dbReference type="STRING" id="337451.A0A443NYP5"/>
<dbReference type="EMBL" id="QPKB01000004">
    <property type="protein sequence ID" value="RWR83611.1"/>
    <property type="molecule type" value="Genomic_DNA"/>
</dbReference>
<dbReference type="Pfam" id="PF01535">
    <property type="entry name" value="PPR"/>
    <property type="match status" value="7"/>
</dbReference>
<dbReference type="SUPFAM" id="SSF48452">
    <property type="entry name" value="TPR-like"/>
    <property type="match status" value="2"/>
</dbReference>
<dbReference type="Pfam" id="PF12854">
    <property type="entry name" value="PPR_1"/>
    <property type="match status" value="1"/>
</dbReference>
<feature type="repeat" description="PPR" evidence="3">
    <location>
        <begin position="127"/>
        <end position="157"/>
    </location>
</feature>
<dbReference type="InterPro" id="IPR046960">
    <property type="entry name" value="PPR_At4g14850-like_plant"/>
</dbReference>
<feature type="repeat" description="PPR" evidence="3">
    <location>
        <begin position="332"/>
        <end position="367"/>
    </location>
</feature>
<dbReference type="PANTHER" id="PTHR24015">
    <property type="entry name" value="OS07G0578800 PROTEIN-RELATED"/>
    <property type="match status" value="1"/>
</dbReference>
<evidence type="ECO:0000313" key="4">
    <source>
        <dbReference type="EMBL" id="RWR83611.1"/>
    </source>
</evidence>
<dbReference type="GO" id="GO:0009451">
    <property type="term" value="P:RNA modification"/>
    <property type="evidence" value="ECO:0007669"/>
    <property type="project" value="InterPro"/>
</dbReference>
<keyword evidence="5" id="KW-1185">Reference proteome</keyword>
<gene>
    <name evidence="4" type="ORF">CKAN_01237100</name>
</gene>
<dbReference type="InterPro" id="IPR046848">
    <property type="entry name" value="E_motif"/>
</dbReference>
<dbReference type="InterPro" id="IPR002885">
    <property type="entry name" value="PPR_rpt"/>
</dbReference>
<dbReference type="FunFam" id="1.25.40.10:FF:000205">
    <property type="entry name" value="Pentatricopeptide repeat-containing protein, mitochondrial"/>
    <property type="match status" value="1"/>
</dbReference>
<keyword evidence="1" id="KW-0677">Repeat</keyword>
<sequence length="729" mass="81031">MLKFIPAAKSLEKTASSSVITSSTLPIYHLARNPTLITYPTIQTPPNSTFKSTQRSWQELKESLANSISNTCFSLDHLQQLHCHAISLGLHRNLYISSLLINKYCSFGWIKSARHVFDDITFRYAANSLVWNSMMRGYLKNRRPRSVLDLYTEMVGCIRECMPDNQTFNIVITACSDLGEIELGSQVHAYARDVGLEFDLLVGTALVSMYCKVGLVETACKVFDGMDVKDVVAWNAMISGFSRVGLVHDVLNMFKVMRFVQGVFPTEETMVSVVSACGVSGSPEGGGIIHAHAVKIGFETNLFVCNSLVEMYIKCGCLSSAVKFFDMISSKTAVSWSTMIGGFVRCGLSNDALQLFHEMIATTNIQPTRPILLNVLLACADLGDWQQGKQIEDYYIKSSIHGFESDACLNTALIYMYAKCEKTQTSLKLLERIHEEGEGVIAWNAMIKACVECGQVDRASSLSLEMQRRGMRPDHITFLTLLPLFSSTSLLTKGMEAHAHVIKRGFESKRSVAHSLIDMYAKCGSIDGSIRIFNRILDKDVESWSLMIKSYAWNGCGREAADLFYQMKEIGINPNRITLLAVLTACSHAGLVEEGRELFKSMKENYGLEPDMEHYACIVDLLCRGGLLSEAYELVESTAKSARSSVGLWSSLLSACRVHGDLGIGEEVARRLFQLEPENAANFLTLANIYIDTGRRDDANEVLRLLREKGLTRNPGCSWVEQSIPSILE</sequence>
<comment type="caution">
    <text evidence="4">The sequence shown here is derived from an EMBL/GenBank/DDBJ whole genome shotgun (WGS) entry which is preliminary data.</text>
</comment>
<name>A0A443NYP5_9MAGN</name>
<feature type="repeat" description="PPR" evidence="3">
    <location>
        <begin position="439"/>
        <end position="473"/>
    </location>
</feature>
<evidence type="ECO:0000313" key="5">
    <source>
        <dbReference type="Proteomes" id="UP000283530"/>
    </source>
</evidence>
<dbReference type="GO" id="GO:0005739">
    <property type="term" value="C:mitochondrion"/>
    <property type="evidence" value="ECO:0007669"/>
    <property type="project" value="UniProtKB-ARBA"/>
</dbReference>
<accession>A0A443NYP5</accession>
<dbReference type="AlphaFoldDB" id="A0A443NYP5"/>
<dbReference type="Pfam" id="PF13041">
    <property type="entry name" value="PPR_2"/>
    <property type="match status" value="2"/>
</dbReference>
<dbReference type="GO" id="GO:0003723">
    <property type="term" value="F:RNA binding"/>
    <property type="evidence" value="ECO:0007669"/>
    <property type="project" value="InterPro"/>
</dbReference>
<organism evidence="4 5">
    <name type="scientific">Cinnamomum micranthum f. kanehirae</name>
    <dbReference type="NCBI Taxonomy" id="337451"/>
    <lineage>
        <taxon>Eukaryota</taxon>
        <taxon>Viridiplantae</taxon>
        <taxon>Streptophyta</taxon>
        <taxon>Embryophyta</taxon>
        <taxon>Tracheophyta</taxon>
        <taxon>Spermatophyta</taxon>
        <taxon>Magnoliopsida</taxon>
        <taxon>Magnoliidae</taxon>
        <taxon>Laurales</taxon>
        <taxon>Lauraceae</taxon>
        <taxon>Cinnamomum</taxon>
    </lineage>
</organism>
<dbReference type="PANTHER" id="PTHR24015:SF2029">
    <property type="entry name" value="PENTACOTRIPEPTIDE-REPEAT REGION OF PRORP DOMAIN-CONTAINING PROTEIN"/>
    <property type="match status" value="1"/>
</dbReference>
<dbReference type="FunFam" id="1.25.40.10:FF:000396">
    <property type="entry name" value="Pentatricopeptide repeat-containing protein At2g36730"/>
    <property type="match status" value="1"/>
</dbReference>
<feature type="repeat" description="PPR" evidence="3">
    <location>
        <begin position="230"/>
        <end position="260"/>
    </location>
</feature>
<dbReference type="InterPro" id="IPR011990">
    <property type="entry name" value="TPR-like_helical_dom_sf"/>
</dbReference>
<feature type="repeat" description="PPR" evidence="3">
    <location>
        <begin position="540"/>
        <end position="574"/>
    </location>
</feature>
<dbReference type="OrthoDB" id="733871at2759"/>
<protein>
    <submittedName>
        <fullName evidence="4">Pentatricopeptide repeat-containing-like protein</fullName>
    </submittedName>
</protein>
<comment type="similarity">
    <text evidence="2">Belongs to the PPR family. PCMP-E subfamily.</text>
</comment>
<reference evidence="4 5" key="1">
    <citation type="journal article" date="2019" name="Nat. Plants">
        <title>Stout camphor tree genome fills gaps in understanding of flowering plant genome evolution.</title>
        <authorList>
            <person name="Chaw S.M."/>
            <person name="Liu Y.C."/>
            <person name="Wu Y.W."/>
            <person name="Wang H.Y."/>
            <person name="Lin C.I."/>
            <person name="Wu C.S."/>
            <person name="Ke H.M."/>
            <person name="Chang L.Y."/>
            <person name="Hsu C.Y."/>
            <person name="Yang H.T."/>
            <person name="Sudianto E."/>
            <person name="Hsu M.H."/>
            <person name="Wu K.P."/>
            <person name="Wang L.N."/>
            <person name="Leebens-Mack J.H."/>
            <person name="Tsai I.J."/>
        </authorList>
    </citation>
    <scope>NUCLEOTIDE SEQUENCE [LARGE SCALE GENOMIC DNA]</scope>
    <source>
        <strain evidence="5">cv. Chaw 1501</strain>
        <tissue evidence="4">Young leaves</tissue>
    </source>
</reference>
<dbReference type="Gene3D" id="1.25.40.10">
    <property type="entry name" value="Tetratricopeptide repeat domain"/>
    <property type="match status" value="5"/>
</dbReference>
<dbReference type="Pfam" id="PF20431">
    <property type="entry name" value="E_motif"/>
    <property type="match status" value="1"/>
</dbReference>
<evidence type="ECO:0000256" key="2">
    <source>
        <dbReference type="ARBA" id="ARBA00061659"/>
    </source>
</evidence>
<dbReference type="NCBIfam" id="TIGR00756">
    <property type="entry name" value="PPR"/>
    <property type="match status" value="6"/>
</dbReference>
<evidence type="ECO:0000256" key="1">
    <source>
        <dbReference type="ARBA" id="ARBA00022737"/>
    </source>
</evidence>
<proteinExistence type="inferred from homology"/>
<dbReference type="FunFam" id="1.25.40.10:FF:001093">
    <property type="entry name" value="Pentatricopeptide repeat-containing protein At2g34400"/>
    <property type="match status" value="1"/>
</dbReference>